<dbReference type="EMBL" id="JACNIG010000122">
    <property type="protein sequence ID" value="MBC8431224.1"/>
    <property type="molecule type" value="Genomic_DNA"/>
</dbReference>
<name>A0A8J6TJQ8_9BACT</name>
<sequence>MERKRFYLIPVLVILAGCSAYKAARRVAEFDSKYGPVQSVDRRVDFTAPGQVSFYDDVQPILKRRCDVCHSCYDAPCQLKLTCFEGLERGGSKKLVYDSARLKRAEPRRLFIDADSVDEWRRMEFHPVLNEREQTEQANLENCVLNMMLKLKKEHPLPQTELLPGTFDISLGRKRECTTAEYFSEYSNKYPLWGMPYALPGLTDKEHQTIVDWLKQGAVITTRPQISDQAQQIINRWEEFFNGSSLKQQLVSRYIYEHLFIAHIHFDTLPAREFYRLVRSETPPGEPVVEINTARPYDDPGIAKFYYRFRKIETTIVAKNHTVYLLNRSKLDHYRQLFWQDDYEVDKLPSYDPETASNPLKTFADLPAQARYRFLLDDAQFIVMGFIKGPVCRGQVALNVINDHFFVAFFDPAKDAISNDTDFLAGVSDFLDLPAGRESTMNIMSLWYDYSRKQKKYLDAKGKYLVKLKPENSGNDISYVWNGDGYNDNALLTVFRHFDSASVVKGFVGDIPKTGWVIDFPLLERIHYLLVAGFNVYDNVGHQLTTRLYMDFLRMEGENNFLSFLPKDKREEIRAGWYKGARAEFKNYLQNPLWGLDRNTGIIYSTDDPKKEFIEKMLEHAGPAANADDYLNRCPEESCIDKKSGLLEQRADLALQKMTLIRGPQIQIVPDVTFIHVVTGNRDDDLAYTVIRNKALSNNSFLFSEKRRRIIDDDTLTLVKGYVGSYPNALCRVNIEKIEEFVDDYLKIKDQLSYYNFAKTHAVRRTSPNFWEEADWHYKKYLKDQPIEAGLFDMYRFNRIALKSDAQFKW</sequence>
<protein>
    <submittedName>
        <fullName evidence="1">Fatty acid cis/trans isomerase</fullName>
    </submittedName>
</protein>
<organism evidence="1 2">
    <name type="scientific">Candidatus Desulfatibia vada</name>
    <dbReference type="NCBI Taxonomy" id="2841696"/>
    <lineage>
        <taxon>Bacteria</taxon>
        <taxon>Pseudomonadati</taxon>
        <taxon>Thermodesulfobacteriota</taxon>
        <taxon>Desulfobacteria</taxon>
        <taxon>Desulfobacterales</taxon>
        <taxon>Desulfobacterales incertae sedis</taxon>
        <taxon>Candidatus Desulfatibia</taxon>
    </lineage>
</organism>
<proteinExistence type="predicted"/>
<evidence type="ECO:0000313" key="1">
    <source>
        <dbReference type="EMBL" id="MBC8431224.1"/>
    </source>
</evidence>
<reference evidence="1 2" key="1">
    <citation type="submission" date="2020-08" db="EMBL/GenBank/DDBJ databases">
        <title>Bridging the membrane lipid divide: bacteria of the FCB group superphylum have the potential to synthesize archaeal ether lipids.</title>
        <authorList>
            <person name="Villanueva L."/>
            <person name="Von Meijenfeldt F.A.B."/>
            <person name="Westbye A.B."/>
            <person name="Yadav S."/>
            <person name="Hopmans E.C."/>
            <person name="Dutilh B.E."/>
            <person name="Sinninghe Damste J.S."/>
        </authorList>
    </citation>
    <scope>NUCLEOTIDE SEQUENCE [LARGE SCALE GENOMIC DNA]</scope>
    <source>
        <strain evidence="1">NIOZ-UU17</strain>
    </source>
</reference>
<keyword evidence="1" id="KW-0413">Isomerase</keyword>
<dbReference type="AlphaFoldDB" id="A0A8J6TJQ8"/>
<accession>A0A8J6TJQ8</accession>
<comment type="caution">
    <text evidence="1">The sequence shown here is derived from an EMBL/GenBank/DDBJ whole genome shotgun (WGS) entry which is preliminary data.</text>
</comment>
<gene>
    <name evidence="1" type="ORF">H8D96_04835</name>
</gene>
<dbReference type="Proteomes" id="UP000605201">
    <property type="component" value="Unassembled WGS sequence"/>
</dbReference>
<dbReference type="PROSITE" id="PS51257">
    <property type="entry name" value="PROKAR_LIPOPROTEIN"/>
    <property type="match status" value="1"/>
</dbReference>
<dbReference type="Pfam" id="PF06934">
    <property type="entry name" value="CTI"/>
    <property type="match status" value="1"/>
</dbReference>
<dbReference type="InterPro" id="IPR010706">
    <property type="entry name" value="Fatty_acid_cis-trans_isomerase"/>
</dbReference>
<evidence type="ECO:0000313" key="2">
    <source>
        <dbReference type="Proteomes" id="UP000605201"/>
    </source>
</evidence>
<dbReference type="GO" id="GO:0016853">
    <property type="term" value="F:isomerase activity"/>
    <property type="evidence" value="ECO:0007669"/>
    <property type="project" value="UniProtKB-KW"/>
</dbReference>